<comment type="caution">
    <text evidence="2">The sequence shown here is derived from an EMBL/GenBank/DDBJ whole genome shotgun (WGS) entry which is preliminary data.</text>
</comment>
<feature type="compositionally biased region" description="Basic and acidic residues" evidence="1">
    <location>
        <begin position="48"/>
        <end position="58"/>
    </location>
</feature>
<evidence type="ECO:0000256" key="1">
    <source>
        <dbReference type="SAM" id="MobiDB-lite"/>
    </source>
</evidence>
<sequence length="75" mass="8203">MNIGPIGPRTNKEDESPSQGKGWVMVTQETHGEKEEDKTVGGLMVTQEAHREKEEDKTVGGLTQPNVATLLPRFG</sequence>
<keyword evidence="3" id="KW-1185">Reference proteome</keyword>
<feature type="region of interest" description="Disordered" evidence="1">
    <location>
        <begin position="1"/>
        <end position="64"/>
    </location>
</feature>
<dbReference type="EMBL" id="JANPWB010000001">
    <property type="protein sequence ID" value="KAJ1216510.1"/>
    <property type="molecule type" value="Genomic_DNA"/>
</dbReference>
<dbReference type="AlphaFoldDB" id="A0AAV7WWR4"/>
<reference evidence="2" key="1">
    <citation type="journal article" date="2022" name="bioRxiv">
        <title>Sequencing and chromosome-scale assembly of the giantPleurodeles waltlgenome.</title>
        <authorList>
            <person name="Brown T."/>
            <person name="Elewa A."/>
            <person name="Iarovenko S."/>
            <person name="Subramanian E."/>
            <person name="Araus A.J."/>
            <person name="Petzold A."/>
            <person name="Susuki M."/>
            <person name="Suzuki K.-i.T."/>
            <person name="Hayashi T."/>
            <person name="Toyoda A."/>
            <person name="Oliveira C."/>
            <person name="Osipova E."/>
            <person name="Leigh N.D."/>
            <person name="Simon A."/>
            <person name="Yun M.H."/>
        </authorList>
    </citation>
    <scope>NUCLEOTIDE SEQUENCE</scope>
    <source>
        <strain evidence="2">20211129_DDA</strain>
        <tissue evidence="2">Liver</tissue>
    </source>
</reference>
<gene>
    <name evidence="2" type="ORF">NDU88_004111</name>
</gene>
<protein>
    <submittedName>
        <fullName evidence="2">Uncharacterized protein</fullName>
    </submittedName>
</protein>
<organism evidence="2 3">
    <name type="scientific">Pleurodeles waltl</name>
    <name type="common">Iberian ribbed newt</name>
    <dbReference type="NCBI Taxonomy" id="8319"/>
    <lineage>
        <taxon>Eukaryota</taxon>
        <taxon>Metazoa</taxon>
        <taxon>Chordata</taxon>
        <taxon>Craniata</taxon>
        <taxon>Vertebrata</taxon>
        <taxon>Euteleostomi</taxon>
        <taxon>Amphibia</taxon>
        <taxon>Batrachia</taxon>
        <taxon>Caudata</taxon>
        <taxon>Salamandroidea</taxon>
        <taxon>Salamandridae</taxon>
        <taxon>Pleurodelinae</taxon>
        <taxon>Pleurodeles</taxon>
    </lineage>
</organism>
<evidence type="ECO:0000313" key="2">
    <source>
        <dbReference type="EMBL" id="KAJ1216510.1"/>
    </source>
</evidence>
<dbReference type="Proteomes" id="UP001066276">
    <property type="component" value="Chromosome 1_1"/>
</dbReference>
<proteinExistence type="predicted"/>
<evidence type="ECO:0000313" key="3">
    <source>
        <dbReference type="Proteomes" id="UP001066276"/>
    </source>
</evidence>
<feature type="compositionally biased region" description="Basic and acidic residues" evidence="1">
    <location>
        <begin position="30"/>
        <end position="39"/>
    </location>
</feature>
<accession>A0AAV7WWR4</accession>
<name>A0AAV7WWR4_PLEWA</name>